<keyword evidence="3" id="KW-1185">Reference proteome</keyword>
<dbReference type="Proteomes" id="UP000030645">
    <property type="component" value="Unassembled WGS sequence"/>
</dbReference>
<proteinExistence type="predicted"/>
<gene>
    <name evidence="2" type="ORF">L484_018734</name>
</gene>
<evidence type="ECO:0000256" key="1">
    <source>
        <dbReference type="SAM" id="MobiDB-lite"/>
    </source>
</evidence>
<dbReference type="AlphaFoldDB" id="W9RGN3"/>
<name>W9RGN3_9ROSA</name>
<reference evidence="3" key="1">
    <citation type="submission" date="2013-01" db="EMBL/GenBank/DDBJ databases">
        <title>Draft Genome Sequence of a Mulberry Tree, Morus notabilis C.K. Schneid.</title>
        <authorList>
            <person name="He N."/>
            <person name="Zhao S."/>
        </authorList>
    </citation>
    <scope>NUCLEOTIDE SEQUENCE</scope>
</reference>
<organism evidence="2 3">
    <name type="scientific">Morus notabilis</name>
    <dbReference type="NCBI Taxonomy" id="981085"/>
    <lineage>
        <taxon>Eukaryota</taxon>
        <taxon>Viridiplantae</taxon>
        <taxon>Streptophyta</taxon>
        <taxon>Embryophyta</taxon>
        <taxon>Tracheophyta</taxon>
        <taxon>Spermatophyta</taxon>
        <taxon>Magnoliopsida</taxon>
        <taxon>eudicotyledons</taxon>
        <taxon>Gunneridae</taxon>
        <taxon>Pentapetalae</taxon>
        <taxon>rosids</taxon>
        <taxon>fabids</taxon>
        <taxon>Rosales</taxon>
        <taxon>Moraceae</taxon>
        <taxon>Moreae</taxon>
        <taxon>Morus</taxon>
    </lineage>
</organism>
<accession>W9RGN3</accession>
<sequence length="107" mass="11413">MFRSQPALGSGGLGSPPVTPDLDGLQPTPRLRPRHKFGRDSQPLICKKCTSEELEKSRRKRMRSRGGGEEDRAVSVGGSEVGGFVASHGGGGAAMMDGLPEIFFLFL</sequence>
<evidence type="ECO:0000313" key="3">
    <source>
        <dbReference type="Proteomes" id="UP000030645"/>
    </source>
</evidence>
<dbReference type="EMBL" id="KE345012">
    <property type="protein sequence ID" value="EXB89633.1"/>
    <property type="molecule type" value="Genomic_DNA"/>
</dbReference>
<feature type="region of interest" description="Disordered" evidence="1">
    <location>
        <begin position="1"/>
        <end position="75"/>
    </location>
</feature>
<protein>
    <submittedName>
        <fullName evidence="2">Uncharacterized protein</fullName>
    </submittedName>
</protein>
<evidence type="ECO:0000313" key="2">
    <source>
        <dbReference type="EMBL" id="EXB89633.1"/>
    </source>
</evidence>